<evidence type="ECO:0000313" key="2">
    <source>
        <dbReference type="Proteomes" id="UP000663828"/>
    </source>
</evidence>
<organism evidence="1 2">
    <name type="scientific">Adineta ricciae</name>
    <name type="common">Rotifer</name>
    <dbReference type="NCBI Taxonomy" id="249248"/>
    <lineage>
        <taxon>Eukaryota</taxon>
        <taxon>Metazoa</taxon>
        <taxon>Spiralia</taxon>
        <taxon>Gnathifera</taxon>
        <taxon>Rotifera</taxon>
        <taxon>Eurotatoria</taxon>
        <taxon>Bdelloidea</taxon>
        <taxon>Adinetida</taxon>
        <taxon>Adinetidae</taxon>
        <taxon>Adineta</taxon>
    </lineage>
</organism>
<gene>
    <name evidence="1" type="ORF">XAT740_LOCUS47057</name>
</gene>
<protein>
    <submittedName>
        <fullName evidence="1">Uncharacterized protein</fullName>
    </submittedName>
</protein>
<reference evidence="1" key="1">
    <citation type="submission" date="2021-02" db="EMBL/GenBank/DDBJ databases">
        <authorList>
            <person name="Nowell W R."/>
        </authorList>
    </citation>
    <scope>NUCLEOTIDE SEQUENCE</scope>
</reference>
<proteinExistence type="predicted"/>
<sequence>MADFKQYHRSRKRWLKEQQVIRKNYQMSSNTSHLSTLTFHKPIPNHKKTVVTNENHQPKHEPPMFCSSCYLHLTQCVCNDGLGRWWANSKEQTQTANKLSKQSSNLSMGERHVNFDSSTIDLTSVDRKHTSQTNRTEEYYVLLNWNNYSSLVNFLRTTKITKSFSSMTLEQLQQLVTNNEHIYVFNSINTLLLSLNKRHSQLKMAYLIYIDPTYYSALQGSSPWSQSRMIADNIDLTRTLHSIQYVVRSLGVTIDEFLPKDISSKQRKSILNQQTSLIASKLPYSTRHAPSSSI</sequence>
<accession>A0A816AGM1</accession>
<dbReference type="EMBL" id="CAJNOR010006445">
    <property type="protein sequence ID" value="CAF1595570.1"/>
    <property type="molecule type" value="Genomic_DNA"/>
</dbReference>
<dbReference type="AlphaFoldDB" id="A0A816AGM1"/>
<keyword evidence="2" id="KW-1185">Reference proteome</keyword>
<name>A0A816AGM1_ADIRI</name>
<dbReference type="Proteomes" id="UP000663828">
    <property type="component" value="Unassembled WGS sequence"/>
</dbReference>
<comment type="caution">
    <text evidence="1">The sequence shown here is derived from an EMBL/GenBank/DDBJ whole genome shotgun (WGS) entry which is preliminary data.</text>
</comment>
<evidence type="ECO:0000313" key="1">
    <source>
        <dbReference type="EMBL" id="CAF1595570.1"/>
    </source>
</evidence>